<name>A0ACC2IW90_9PEZI</name>
<gene>
    <name evidence="1" type="ORF">O1611_g10635</name>
</gene>
<proteinExistence type="predicted"/>
<reference evidence="1" key="1">
    <citation type="submission" date="2022-12" db="EMBL/GenBank/DDBJ databases">
        <title>Genome Sequence of Lasiodiplodia mahajangana.</title>
        <authorList>
            <person name="Buettner E."/>
        </authorList>
    </citation>
    <scope>NUCLEOTIDE SEQUENCE</scope>
    <source>
        <strain evidence="1">VT137</strain>
    </source>
</reference>
<dbReference type="Proteomes" id="UP001153332">
    <property type="component" value="Unassembled WGS sequence"/>
</dbReference>
<organism evidence="1 2">
    <name type="scientific">Lasiodiplodia mahajangana</name>
    <dbReference type="NCBI Taxonomy" id="1108764"/>
    <lineage>
        <taxon>Eukaryota</taxon>
        <taxon>Fungi</taxon>
        <taxon>Dikarya</taxon>
        <taxon>Ascomycota</taxon>
        <taxon>Pezizomycotina</taxon>
        <taxon>Dothideomycetes</taxon>
        <taxon>Dothideomycetes incertae sedis</taxon>
        <taxon>Botryosphaeriales</taxon>
        <taxon>Botryosphaeriaceae</taxon>
        <taxon>Lasiodiplodia</taxon>
    </lineage>
</organism>
<evidence type="ECO:0000313" key="2">
    <source>
        <dbReference type="Proteomes" id="UP001153332"/>
    </source>
</evidence>
<comment type="caution">
    <text evidence="1">The sequence shown here is derived from an EMBL/GenBank/DDBJ whole genome shotgun (WGS) entry which is preliminary data.</text>
</comment>
<evidence type="ECO:0000313" key="1">
    <source>
        <dbReference type="EMBL" id="KAJ8119308.1"/>
    </source>
</evidence>
<accession>A0ACC2IW90</accession>
<sequence>MRLSILAAASLLCCEPQLVVAVGRPENVTACDFYAQKTIGDITPASQQLLMTLVLHSALLGPYSQYNTVPVDDFTGALYPRQYQGSYVDLSVYFNGALASSNTGKDKG</sequence>
<keyword evidence="2" id="KW-1185">Reference proteome</keyword>
<dbReference type="EMBL" id="JAPUUL010004463">
    <property type="protein sequence ID" value="KAJ8119308.1"/>
    <property type="molecule type" value="Genomic_DNA"/>
</dbReference>
<protein>
    <submittedName>
        <fullName evidence="1">Uncharacterized protein</fullName>
    </submittedName>
</protein>